<dbReference type="EMBL" id="AP025301">
    <property type="protein sequence ID" value="BDD02417.1"/>
    <property type="molecule type" value="Genomic_DNA"/>
</dbReference>
<accession>A0ABN6LLC8</accession>
<reference evidence="1 2" key="1">
    <citation type="submission" date="2021-12" db="EMBL/GenBank/DDBJ databases">
        <title>Genome sequencing of bacteria with rrn-lacking chromosome and rrn-plasmid.</title>
        <authorList>
            <person name="Anda M."/>
            <person name="Iwasaki W."/>
        </authorList>
    </citation>
    <scope>NUCLEOTIDE SEQUENCE [LARGE SCALE GENOMIC DNA]</scope>
    <source>
        <strain evidence="1 2">NBRC 101262</strain>
        <plasmid evidence="1 2">pPP9</plasmid>
    </source>
</reference>
<gene>
    <name evidence="1" type="ORF">PEPS_46970</name>
</gene>
<keyword evidence="1" id="KW-0614">Plasmid</keyword>
<keyword evidence="2" id="KW-1185">Reference proteome</keyword>
<proteinExistence type="predicted"/>
<dbReference type="RefSeq" id="WP_338399584.1">
    <property type="nucleotide sequence ID" value="NZ_AP025301.1"/>
</dbReference>
<dbReference type="Proteomes" id="UP001354989">
    <property type="component" value="Plasmid pPP9"/>
</dbReference>
<evidence type="ECO:0000313" key="2">
    <source>
        <dbReference type="Proteomes" id="UP001354989"/>
    </source>
</evidence>
<protein>
    <submittedName>
        <fullName evidence="1">Uncharacterized protein</fullName>
    </submittedName>
</protein>
<sequence length="51" mass="5614">MCTNHLLTIPLFFVKENEIAELVSGFDTVKVAEIKDKEAVAKAMMSVQMAA</sequence>
<geneLocation type="plasmid" evidence="1 2">
    <name>pPP9</name>
</geneLocation>
<name>A0ABN6LLC8_9BACT</name>
<organism evidence="1 2">
    <name type="scientific">Persicobacter psychrovividus</name>
    <dbReference type="NCBI Taxonomy" id="387638"/>
    <lineage>
        <taxon>Bacteria</taxon>
        <taxon>Pseudomonadati</taxon>
        <taxon>Bacteroidota</taxon>
        <taxon>Cytophagia</taxon>
        <taxon>Cytophagales</taxon>
        <taxon>Persicobacteraceae</taxon>
        <taxon>Persicobacter</taxon>
    </lineage>
</organism>
<evidence type="ECO:0000313" key="1">
    <source>
        <dbReference type="EMBL" id="BDD02417.1"/>
    </source>
</evidence>